<dbReference type="EMBL" id="AGUE01000202">
    <property type="protein sequence ID" value="EHK97228.1"/>
    <property type="molecule type" value="Genomic_DNA"/>
</dbReference>
<gene>
    <name evidence="1" type="ORF">M7I_7039</name>
</gene>
<proteinExistence type="predicted"/>
<protein>
    <recommendedName>
        <fullName evidence="3">MACPF domain-containing protein</fullName>
    </recommendedName>
</protein>
<organism evidence="1 2">
    <name type="scientific">Glarea lozoyensis (strain ATCC 74030 / MF5533)</name>
    <dbReference type="NCBI Taxonomy" id="1104152"/>
    <lineage>
        <taxon>Eukaryota</taxon>
        <taxon>Fungi</taxon>
        <taxon>Dikarya</taxon>
        <taxon>Ascomycota</taxon>
        <taxon>Pezizomycotina</taxon>
        <taxon>Leotiomycetes</taxon>
        <taxon>Helotiales</taxon>
        <taxon>Helotiaceae</taxon>
        <taxon>Glarea</taxon>
    </lineage>
</organism>
<accession>H0EW78</accession>
<dbReference type="OrthoDB" id="3543547at2759"/>
<name>H0EW78_GLAL7</name>
<evidence type="ECO:0000313" key="1">
    <source>
        <dbReference type="EMBL" id="EHK97228.1"/>
    </source>
</evidence>
<dbReference type="HOGENOM" id="CLU_026027_1_0_1"/>
<keyword evidence="2" id="KW-1185">Reference proteome</keyword>
<evidence type="ECO:0008006" key="3">
    <source>
        <dbReference type="Google" id="ProtNLM"/>
    </source>
</evidence>
<reference evidence="1 2" key="1">
    <citation type="journal article" date="2012" name="Eukaryot. Cell">
        <title>Genome sequence of the fungus Glarea lozoyensis: the first genome sequence of a species from the Helotiaceae family.</title>
        <authorList>
            <person name="Youssar L."/>
            <person name="Gruening B.A."/>
            <person name="Erxleben A."/>
            <person name="Guenther S."/>
            <person name="Huettel W."/>
        </authorList>
    </citation>
    <scope>NUCLEOTIDE SEQUENCE [LARGE SCALE GENOMIC DNA]</scope>
    <source>
        <strain evidence="2">ATCC 74030 / MF5533</strain>
    </source>
</reference>
<dbReference type="AlphaFoldDB" id="H0EW78"/>
<dbReference type="InParanoid" id="H0EW78"/>
<comment type="caution">
    <text evidence="1">The sequence shown here is derived from an EMBL/GenBank/DDBJ whole genome shotgun (WGS) entry which is preliminary data.</text>
</comment>
<sequence>METLQTKGVEAIASVSSLLRDAMAASLPVAPEQYLTIAIPGTVIDLADFEEGGSFVYDVAKHAMPPTTVRQSEGHLVDGMIPLSTIMHWYRSSGSQSYKDAMTFLRGTAAGKTETVVDVHCKKQKVWGEARSAWDKSRSDAEPLILSGGKSNSSTTGTYKRLKLEQDTLDEANGWIMSKETTISDELKKLTELSKIKLASSPTNVPVITGATAPRNEADKNTPHGLLLATEGAEKASPIFATPPAASFPATISVPSNPSLTNAEEADPWTTISFSYSASDVKQSAEQHSWGKGVGGAVGFGLWSVGGSYSHDETHESMQSDMAACDVSVSFSALVVNINRPWLYGELFSDIGLELADGVKSSPGPLALQKMIDGQATGDLAMYNTTIEFTGSTKHIEQQFDSHSNSGGVSVGYGPWSVSSSFHEAASSQRMQVHSTATGCKLCFGAPQVVGWVSQILPSLPRPSGYNPMTQGVGLPLPA</sequence>
<evidence type="ECO:0000313" key="2">
    <source>
        <dbReference type="Proteomes" id="UP000005446"/>
    </source>
</evidence>
<dbReference type="Proteomes" id="UP000005446">
    <property type="component" value="Unassembled WGS sequence"/>
</dbReference>